<dbReference type="InterPro" id="IPR003604">
    <property type="entry name" value="Matrin/U1-like-C_Znf_C2H2"/>
</dbReference>
<organism evidence="7 8">
    <name type="scientific">Lingula anatina</name>
    <name type="common">Brachiopod</name>
    <name type="synonym">Lingula unguis</name>
    <dbReference type="NCBI Taxonomy" id="7574"/>
    <lineage>
        <taxon>Eukaryota</taxon>
        <taxon>Metazoa</taxon>
        <taxon>Spiralia</taxon>
        <taxon>Lophotrochozoa</taxon>
        <taxon>Brachiopoda</taxon>
        <taxon>Linguliformea</taxon>
        <taxon>Lingulata</taxon>
        <taxon>Lingulida</taxon>
        <taxon>Linguloidea</taxon>
        <taxon>Lingulidae</taxon>
        <taxon>Lingula</taxon>
    </lineage>
</organism>
<comment type="subcellular location">
    <subcellularLocation>
        <location evidence="1">Nucleus</location>
    </subcellularLocation>
</comment>
<name>A0A1S3ITW2_LINAN</name>
<dbReference type="PANTHER" id="PTHR13173">
    <property type="entry name" value="WW DOMAIN BINDING PROTEIN 4"/>
    <property type="match status" value="1"/>
</dbReference>
<keyword evidence="4" id="KW-0862">Zinc</keyword>
<evidence type="ECO:0000256" key="5">
    <source>
        <dbReference type="ARBA" id="ARBA00023242"/>
    </source>
</evidence>
<evidence type="ECO:0000259" key="6">
    <source>
        <dbReference type="PROSITE" id="PS50171"/>
    </source>
</evidence>
<dbReference type="RefSeq" id="XP_013400974.1">
    <property type="nucleotide sequence ID" value="XM_013545520.1"/>
</dbReference>
<feature type="domain" description="Matrin-type" evidence="6">
    <location>
        <begin position="11"/>
        <end position="42"/>
    </location>
</feature>
<gene>
    <name evidence="8" type="primary">LOC106166853</name>
</gene>
<evidence type="ECO:0000256" key="3">
    <source>
        <dbReference type="ARBA" id="ARBA00022771"/>
    </source>
</evidence>
<evidence type="ECO:0000313" key="8">
    <source>
        <dbReference type="RefSeq" id="XP_013400974.1"/>
    </source>
</evidence>
<keyword evidence="3" id="KW-0863">Zinc-finger</keyword>
<dbReference type="OrthoDB" id="191651at2759"/>
<keyword evidence="2" id="KW-0479">Metal-binding</keyword>
<dbReference type="GeneID" id="106166853"/>
<keyword evidence="7" id="KW-1185">Reference proteome</keyword>
<dbReference type="KEGG" id="lak:106166853"/>
<dbReference type="GO" id="GO:0071011">
    <property type="term" value="C:precatalytic spliceosome"/>
    <property type="evidence" value="ECO:0007669"/>
    <property type="project" value="TreeGrafter"/>
</dbReference>
<keyword evidence="5" id="KW-0539">Nucleus</keyword>
<dbReference type="STRING" id="7574.A0A1S3ITW2"/>
<evidence type="ECO:0000256" key="2">
    <source>
        <dbReference type="ARBA" id="ARBA00022723"/>
    </source>
</evidence>
<dbReference type="Pfam" id="PF06220">
    <property type="entry name" value="zf-U1"/>
    <property type="match status" value="1"/>
</dbReference>
<proteinExistence type="predicted"/>
<dbReference type="GO" id="GO:0000398">
    <property type="term" value="P:mRNA splicing, via spliceosome"/>
    <property type="evidence" value="ECO:0007669"/>
    <property type="project" value="InterPro"/>
</dbReference>
<dbReference type="Proteomes" id="UP000085678">
    <property type="component" value="Unplaced"/>
</dbReference>
<dbReference type="GO" id="GO:0008270">
    <property type="term" value="F:zinc ion binding"/>
    <property type="evidence" value="ECO:0007669"/>
    <property type="project" value="UniProtKB-KW"/>
</dbReference>
<dbReference type="PROSITE" id="PS50171">
    <property type="entry name" value="ZF_MATRIN"/>
    <property type="match status" value="1"/>
</dbReference>
<dbReference type="InterPro" id="IPR036236">
    <property type="entry name" value="Znf_C2H2_sf"/>
</dbReference>
<dbReference type="Gene3D" id="3.30.160.60">
    <property type="entry name" value="Classic Zinc Finger"/>
    <property type="match status" value="1"/>
</dbReference>
<dbReference type="GO" id="GO:0003723">
    <property type="term" value="F:RNA binding"/>
    <property type="evidence" value="ECO:0007669"/>
    <property type="project" value="TreeGrafter"/>
</dbReference>
<sequence length="94" mass="11154">MADYWKSNPRKFCEYCKCWIADNKPSIDFHEKGKRHKENVEKKIDELRKKGVADAKKKQFEEDAFKEMELAALEAFKKDLIDNPDLAKQPTYNK</sequence>
<evidence type="ECO:0000256" key="1">
    <source>
        <dbReference type="ARBA" id="ARBA00004123"/>
    </source>
</evidence>
<dbReference type="InParanoid" id="A0A1S3ITW2"/>
<protein>
    <submittedName>
        <fullName evidence="8">WW domain-binding protein 4-like</fullName>
    </submittedName>
</protein>
<evidence type="ECO:0000313" key="7">
    <source>
        <dbReference type="Proteomes" id="UP000085678"/>
    </source>
</evidence>
<dbReference type="InterPro" id="IPR013085">
    <property type="entry name" value="U1-CZ_Znf_C2H2"/>
</dbReference>
<dbReference type="InterPro" id="IPR000690">
    <property type="entry name" value="Matrin/U1-C_Znf_C2H2"/>
</dbReference>
<reference evidence="8" key="1">
    <citation type="submission" date="2025-08" db="UniProtKB">
        <authorList>
            <consortium name="RefSeq"/>
        </authorList>
    </citation>
    <scope>IDENTIFICATION</scope>
    <source>
        <tissue evidence="8">Gonads</tissue>
    </source>
</reference>
<dbReference type="SUPFAM" id="SSF57667">
    <property type="entry name" value="beta-beta-alpha zinc fingers"/>
    <property type="match status" value="1"/>
</dbReference>
<dbReference type="PANTHER" id="PTHR13173:SF10">
    <property type="entry name" value="WW DOMAIN-BINDING PROTEIN 4"/>
    <property type="match status" value="1"/>
</dbReference>
<dbReference type="InterPro" id="IPR040023">
    <property type="entry name" value="WBP4"/>
</dbReference>
<accession>A0A1S3ITW2</accession>
<evidence type="ECO:0000256" key="4">
    <source>
        <dbReference type="ARBA" id="ARBA00022833"/>
    </source>
</evidence>
<dbReference type="AlphaFoldDB" id="A0A1S3ITW2"/>
<dbReference type="SMART" id="SM00451">
    <property type="entry name" value="ZnF_U1"/>
    <property type="match status" value="1"/>
</dbReference>